<reference evidence="9" key="2">
    <citation type="journal article" date="2023" name="Commun. Biol.">
        <title>Intrasexual cuticular hydrocarbon dimorphism in a wasp sheds light on hydrocarbon biosynthesis genes in Hymenoptera.</title>
        <authorList>
            <person name="Moris V.C."/>
            <person name="Podsiadlowski L."/>
            <person name="Martin S."/>
            <person name="Oeyen J.P."/>
            <person name="Donath A."/>
            <person name="Petersen M."/>
            <person name="Wilbrandt J."/>
            <person name="Misof B."/>
            <person name="Liedtke D."/>
            <person name="Thamm M."/>
            <person name="Scheiner R."/>
            <person name="Schmitt T."/>
            <person name="Niehuis O."/>
        </authorList>
    </citation>
    <scope>NUCLEOTIDE SEQUENCE</scope>
    <source>
        <strain evidence="9">GBR_01_08_01A</strain>
    </source>
</reference>
<evidence type="ECO:0000256" key="7">
    <source>
        <dbReference type="PROSITE-ProRule" id="PRU00607"/>
    </source>
</evidence>
<evidence type="ECO:0000256" key="4">
    <source>
        <dbReference type="ARBA" id="ARBA00022729"/>
    </source>
</evidence>
<keyword evidence="4 8" id="KW-0732">Signal</keyword>
<dbReference type="GO" id="GO:0034722">
    <property type="term" value="F:gamma-glutamyl-peptidase activity"/>
    <property type="evidence" value="ECO:0007669"/>
    <property type="project" value="UniProtKB-UniRule"/>
</dbReference>
<comment type="similarity">
    <text evidence="2">Belongs to the peptidase C26 family.</text>
</comment>
<keyword evidence="5 7" id="KW-0378">Hydrolase</keyword>
<dbReference type="AlphaFoldDB" id="A0AAD9RGE6"/>
<dbReference type="InterPro" id="IPR015527">
    <property type="entry name" value="Pept_C26_g-glut_hydrolase"/>
</dbReference>
<dbReference type="FunFam" id="3.40.50.880:FF:000024">
    <property type="entry name" value="Folate gamma-glutamyl hydrolase"/>
    <property type="match status" value="1"/>
</dbReference>
<evidence type="ECO:0000256" key="6">
    <source>
        <dbReference type="PIRSR" id="PIRSR615527-1"/>
    </source>
</evidence>
<keyword evidence="10" id="KW-1185">Reference proteome</keyword>
<gene>
    <name evidence="9" type="ORF">KPH14_008176</name>
</gene>
<sequence>MSTVGKIQILFAILLSLIFATKCFITTRNDIDYDTQYVSSNDRPIIGILTEEINYRLNQIYPEQYKSYIAASYVKFVEGAGGRVVPIWIGKNNKYYRDILGKVNGVLWPGGNTFFNETGGYAQAGYKIYEIAKEKNREGHYFPIFGICLGFELLTYVAANKVEHRIDCSSNKQALSLLFKKGYNQSRLFKNASLDIIQMLKTENVTINFHKYCVTEKGLANVGLSNDFRVLSRNWDTTGVLFVSSLEHVSFPFYGLQFHPEKNIYEWVKNKNIPHTADAVRVSQYFANFFINEARKNKNRFLNRDEELRSLIYNYPPVYTGAQGSAYEQCYLFP</sequence>
<comment type="caution">
    <text evidence="9">The sequence shown here is derived from an EMBL/GenBank/DDBJ whole genome shotgun (WGS) entry which is preliminary data.</text>
</comment>
<evidence type="ECO:0000313" key="9">
    <source>
        <dbReference type="EMBL" id="KAK2579204.1"/>
    </source>
</evidence>
<dbReference type="Proteomes" id="UP001258017">
    <property type="component" value="Unassembled WGS sequence"/>
</dbReference>
<dbReference type="Pfam" id="PF07722">
    <property type="entry name" value="Peptidase_C26"/>
    <property type="match status" value="1"/>
</dbReference>
<dbReference type="EC" id="3.4.19.9" evidence="7"/>
<proteinExistence type="inferred from homology"/>
<dbReference type="Gene3D" id="3.40.50.880">
    <property type="match status" value="1"/>
</dbReference>
<organism evidence="9 10">
    <name type="scientific">Odynerus spinipes</name>
    <dbReference type="NCBI Taxonomy" id="1348599"/>
    <lineage>
        <taxon>Eukaryota</taxon>
        <taxon>Metazoa</taxon>
        <taxon>Ecdysozoa</taxon>
        <taxon>Arthropoda</taxon>
        <taxon>Hexapoda</taxon>
        <taxon>Insecta</taxon>
        <taxon>Pterygota</taxon>
        <taxon>Neoptera</taxon>
        <taxon>Endopterygota</taxon>
        <taxon>Hymenoptera</taxon>
        <taxon>Apocrita</taxon>
        <taxon>Aculeata</taxon>
        <taxon>Vespoidea</taxon>
        <taxon>Vespidae</taxon>
        <taxon>Eumeninae</taxon>
        <taxon>Odynerus</taxon>
    </lineage>
</organism>
<dbReference type="InterPro" id="IPR029062">
    <property type="entry name" value="Class_I_gatase-like"/>
</dbReference>
<dbReference type="GO" id="GO:0005576">
    <property type="term" value="C:extracellular region"/>
    <property type="evidence" value="ECO:0007669"/>
    <property type="project" value="UniProtKB-SubCell"/>
</dbReference>
<dbReference type="GO" id="GO:0005773">
    <property type="term" value="C:vacuole"/>
    <property type="evidence" value="ECO:0007669"/>
    <property type="project" value="TreeGrafter"/>
</dbReference>
<evidence type="ECO:0000256" key="5">
    <source>
        <dbReference type="ARBA" id="ARBA00022801"/>
    </source>
</evidence>
<feature type="active site" evidence="7">
    <location>
        <position position="259"/>
    </location>
</feature>
<accession>A0AAD9RGE6</accession>
<dbReference type="InterPro" id="IPR011697">
    <property type="entry name" value="Peptidase_C26"/>
</dbReference>
<evidence type="ECO:0000256" key="2">
    <source>
        <dbReference type="ARBA" id="ARBA00011083"/>
    </source>
</evidence>
<feature type="chain" id="PRO_5042243878" description="folate gamma-glutamyl hydrolase" evidence="8">
    <location>
        <begin position="24"/>
        <end position="334"/>
    </location>
</feature>
<evidence type="ECO:0000256" key="8">
    <source>
        <dbReference type="SAM" id="SignalP"/>
    </source>
</evidence>
<evidence type="ECO:0000256" key="3">
    <source>
        <dbReference type="ARBA" id="ARBA00022525"/>
    </source>
</evidence>
<feature type="active site" description="Nucleophile" evidence="6 7">
    <location>
        <position position="148"/>
    </location>
</feature>
<dbReference type="PROSITE" id="PS51273">
    <property type="entry name" value="GATASE_TYPE_1"/>
    <property type="match status" value="1"/>
</dbReference>
<dbReference type="PANTHER" id="PTHR11315:SF0">
    <property type="entry name" value="FOLATE GAMMA-GLUTAMYL HYDROLASE"/>
    <property type="match status" value="1"/>
</dbReference>
<keyword evidence="3" id="KW-0964">Secreted</keyword>
<protein>
    <recommendedName>
        <fullName evidence="7">folate gamma-glutamyl hydrolase</fullName>
        <ecNumber evidence="7">3.4.19.9</ecNumber>
    </recommendedName>
</protein>
<evidence type="ECO:0000256" key="1">
    <source>
        <dbReference type="ARBA" id="ARBA00004239"/>
    </source>
</evidence>
<dbReference type="GO" id="GO:0046900">
    <property type="term" value="P:tetrahydrofolylpolyglutamate metabolic process"/>
    <property type="evidence" value="ECO:0007669"/>
    <property type="project" value="TreeGrafter"/>
</dbReference>
<dbReference type="EMBL" id="JAIFRP010000096">
    <property type="protein sequence ID" value="KAK2579204.1"/>
    <property type="molecule type" value="Genomic_DNA"/>
</dbReference>
<comment type="subcellular location">
    <subcellularLocation>
        <location evidence="1">Secreted</location>
        <location evidence="1">Extracellular space</location>
    </subcellularLocation>
</comment>
<feature type="signal peptide" evidence="8">
    <location>
        <begin position="1"/>
        <end position="23"/>
    </location>
</feature>
<feature type="active site" description="Proton donor" evidence="6">
    <location>
        <position position="259"/>
    </location>
</feature>
<dbReference type="SUPFAM" id="SSF52317">
    <property type="entry name" value="Class I glutamine amidotransferase-like"/>
    <property type="match status" value="1"/>
</dbReference>
<dbReference type="PANTHER" id="PTHR11315">
    <property type="entry name" value="PROTEASE FAMILY C26 GAMMA-GLUTAMYL HYDROLASE"/>
    <property type="match status" value="1"/>
</dbReference>
<dbReference type="PROSITE" id="PS51275">
    <property type="entry name" value="PEPTIDASE_C26_GGH"/>
    <property type="match status" value="1"/>
</dbReference>
<name>A0AAD9RGE6_9HYME</name>
<comment type="catalytic activity">
    <reaction evidence="7">
        <text>(6S)-5,6,7,8-tetrahydrofolyl-(gamma-L-Glu)(n) + (n-1) H2O = (6S)-5,6,7,8-tetrahydrofolate + (n-1) L-glutamate</text>
        <dbReference type="Rhea" id="RHEA:56784"/>
        <dbReference type="Rhea" id="RHEA-COMP:14738"/>
        <dbReference type="ChEBI" id="CHEBI:15377"/>
        <dbReference type="ChEBI" id="CHEBI:29985"/>
        <dbReference type="ChEBI" id="CHEBI:57453"/>
        <dbReference type="ChEBI" id="CHEBI:141005"/>
        <dbReference type="EC" id="3.4.19.9"/>
    </reaction>
</comment>
<evidence type="ECO:0000313" key="10">
    <source>
        <dbReference type="Proteomes" id="UP001258017"/>
    </source>
</evidence>
<reference evidence="9" key="1">
    <citation type="submission" date="2021-08" db="EMBL/GenBank/DDBJ databases">
        <authorList>
            <person name="Misof B."/>
            <person name="Oliver O."/>
            <person name="Podsiadlowski L."/>
            <person name="Donath A."/>
            <person name="Peters R."/>
            <person name="Mayer C."/>
            <person name="Rust J."/>
            <person name="Gunkel S."/>
            <person name="Lesny P."/>
            <person name="Martin S."/>
            <person name="Oeyen J.P."/>
            <person name="Petersen M."/>
            <person name="Panagiotis P."/>
            <person name="Wilbrandt J."/>
            <person name="Tanja T."/>
        </authorList>
    </citation>
    <scope>NUCLEOTIDE SEQUENCE</scope>
    <source>
        <strain evidence="9">GBR_01_08_01A</strain>
        <tissue evidence="9">Thorax + abdomen</tissue>
    </source>
</reference>